<accession>A0AAD7UZ50</accession>
<keyword evidence="4" id="KW-1185">Reference proteome</keyword>
<dbReference type="PANTHER" id="PTHR24413">
    <property type="entry name" value="SPECKLE-TYPE POZ PROTEIN"/>
    <property type="match status" value="1"/>
</dbReference>
<name>A0AAD7UZ50_9FUNG</name>
<dbReference type="InterPro" id="IPR011333">
    <property type="entry name" value="SKP1/BTB/POZ_sf"/>
</dbReference>
<evidence type="ECO:0000259" key="2">
    <source>
        <dbReference type="PROSITE" id="PS50097"/>
    </source>
</evidence>
<feature type="compositionally biased region" description="Basic and acidic residues" evidence="1">
    <location>
        <begin position="469"/>
        <end position="488"/>
    </location>
</feature>
<evidence type="ECO:0000313" key="3">
    <source>
        <dbReference type="EMBL" id="KAJ8655855.1"/>
    </source>
</evidence>
<feature type="region of interest" description="Disordered" evidence="1">
    <location>
        <begin position="410"/>
        <end position="445"/>
    </location>
</feature>
<feature type="compositionally biased region" description="Low complexity" evidence="1">
    <location>
        <begin position="31"/>
        <end position="55"/>
    </location>
</feature>
<dbReference type="InterPro" id="IPR000210">
    <property type="entry name" value="BTB/POZ_dom"/>
</dbReference>
<dbReference type="SMART" id="SM00225">
    <property type="entry name" value="BTB"/>
    <property type="match status" value="1"/>
</dbReference>
<feature type="compositionally biased region" description="Low complexity" evidence="1">
    <location>
        <begin position="415"/>
        <end position="433"/>
    </location>
</feature>
<proteinExistence type="predicted"/>
<dbReference type="AlphaFoldDB" id="A0AAD7UZ50"/>
<reference evidence="3 4" key="1">
    <citation type="submission" date="2023-03" db="EMBL/GenBank/DDBJ databases">
        <title>Genome sequence of Lichtheimia ornata CBS 291.66.</title>
        <authorList>
            <person name="Mohabir J.T."/>
            <person name="Shea T.P."/>
            <person name="Kurbessoian T."/>
            <person name="Berby B."/>
            <person name="Fontaine J."/>
            <person name="Livny J."/>
            <person name="Gnirke A."/>
            <person name="Stajich J.E."/>
            <person name="Cuomo C.A."/>
        </authorList>
    </citation>
    <scope>NUCLEOTIDE SEQUENCE [LARGE SCALE GENOMIC DNA]</scope>
    <source>
        <strain evidence="3">CBS 291.66</strain>
    </source>
</reference>
<gene>
    <name evidence="3" type="ORF">O0I10_008519</name>
</gene>
<dbReference type="Pfam" id="PF00651">
    <property type="entry name" value="BTB"/>
    <property type="match status" value="1"/>
</dbReference>
<dbReference type="Gene3D" id="3.30.710.10">
    <property type="entry name" value="Potassium Channel Kv1.1, Chain A"/>
    <property type="match status" value="1"/>
</dbReference>
<feature type="compositionally biased region" description="Low complexity" evidence="1">
    <location>
        <begin position="490"/>
        <end position="504"/>
    </location>
</feature>
<dbReference type="PROSITE" id="PS50097">
    <property type="entry name" value="BTB"/>
    <property type="match status" value="1"/>
</dbReference>
<feature type="domain" description="BTB" evidence="2">
    <location>
        <begin position="63"/>
        <end position="113"/>
    </location>
</feature>
<feature type="region of interest" description="Disordered" evidence="1">
    <location>
        <begin position="29"/>
        <end position="57"/>
    </location>
</feature>
<organism evidence="3 4">
    <name type="scientific">Lichtheimia ornata</name>
    <dbReference type="NCBI Taxonomy" id="688661"/>
    <lineage>
        <taxon>Eukaryota</taxon>
        <taxon>Fungi</taxon>
        <taxon>Fungi incertae sedis</taxon>
        <taxon>Mucoromycota</taxon>
        <taxon>Mucoromycotina</taxon>
        <taxon>Mucoromycetes</taxon>
        <taxon>Mucorales</taxon>
        <taxon>Lichtheimiaceae</taxon>
        <taxon>Lichtheimia</taxon>
    </lineage>
</organism>
<comment type="caution">
    <text evidence="3">The sequence shown here is derived from an EMBL/GenBank/DDBJ whole genome shotgun (WGS) entry which is preliminary data.</text>
</comment>
<evidence type="ECO:0000313" key="4">
    <source>
        <dbReference type="Proteomes" id="UP001234581"/>
    </source>
</evidence>
<sequence>MITTLSDKLAPPNVMLAMGHPGSRQQCISVNSNNNSDTEDNTATTTSSTPDPSAEQPSRWACHKHILSEHSPYFAAMFESEFYESDTSIVFLPLGVFSATGLDIALRFMYSSQDLVLLQKEGAAATTTLETMHQLLEAYSAADYLGMEHLKERIVEDVSQLTHHWTCYCSGCRDAVIQIIPYSEIRARRHHDVIMNNIHSRAVDILTSEPDRALATYWVSPRLIEVLALYPNLSSQVISRITRFNAVETLHACFTASDHVNNDDDDEYPALAITLNLARDHAIHMVATQFAFYCSQYPTLLSCIDGIKYSFEFVRYLFGWLLQPDMSVYHAPAIYQGIVRDLLSRHAVQQCPQIKSILLSAKQSIETFLVDNLDQVVASGGLKQLDRAVLSKWIEERNIPIKRLGLESSRIHSSTTTTKHTTTTRPRNNNNATKSSSSHQKRTTIGQVMHRQVTHLFDWLRHNNTPADNDSKKEAEKKKHHPFNDKHAKTTASAAAPAASNKKTPVGKRRILLVRKSVTSP</sequence>
<feature type="compositionally biased region" description="Polar residues" evidence="1">
    <location>
        <begin position="434"/>
        <end position="445"/>
    </location>
</feature>
<dbReference type="Proteomes" id="UP001234581">
    <property type="component" value="Unassembled WGS sequence"/>
</dbReference>
<dbReference type="GeneID" id="83215926"/>
<dbReference type="CDD" id="cd18186">
    <property type="entry name" value="BTB_POZ_ZBTB_KLHL-like"/>
    <property type="match status" value="1"/>
</dbReference>
<protein>
    <recommendedName>
        <fullName evidence="2">BTB domain-containing protein</fullName>
    </recommendedName>
</protein>
<evidence type="ECO:0000256" key="1">
    <source>
        <dbReference type="SAM" id="MobiDB-lite"/>
    </source>
</evidence>
<dbReference type="SUPFAM" id="SSF54695">
    <property type="entry name" value="POZ domain"/>
    <property type="match status" value="1"/>
</dbReference>
<dbReference type="EMBL" id="JARTCD010000045">
    <property type="protein sequence ID" value="KAJ8655855.1"/>
    <property type="molecule type" value="Genomic_DNA"/>
</dbReference>
<feature type="region of interest" description="Disordered" evidence="1">
    <location>
        <begin position="462"/>
        <end position="521"/>
    </location>
</feature>
<dbReference type="RefSeq" id="XP_058340768.1">
    <property type="nucleotide sequence ID" value="XM_058488522.1"/>
</dbReference>